<dbReference type="Proteomes" id="UP000054928">
    <property type="component" value="Unassembled WGS sequence"/>
</dbReference>
<protein>
    <submittedName>
        <fullName evidence="2">Tubby C-terminal-like domain</fullName>
    </submittedName>
</protein>
<dbReference type="EMBL" id="CCYD01001677">
    <property type="protein sequence ID" value="CEG45849.1"/>
    <property type="molecule type" value="Genomic_DNA"/>
</dbReference>
<dbReference type="OMA" id="LEMKGNW"/>
<evidence type="ECO:0000256" key="1">
    <source>
        <dbReference type="ARBA" id="ARBA00005437"/>
    </source>
</evidence>
<dbReference type="AlphaFoldDB" id="A0A0P1AWK0"/>
<name>A0A0P1AWK0_PLAHL</name>
<accession>A0A0P1AWK0</accession>
<reference evidence="3" key="1">
    <citation type="submission" date="2014-09" db="EMBL/GenBank/DDBJ databases">
        <authorList>
            <person name="Sharma Rahul"/>
            <person name="Thines Marco"/>
        </authorList>
    </citation>
    <scope>NUCLEOTIDE SEQUENCE [LARGE SCALE GENOMIC DNA]</scope>
</reference>
<organism evidence="2 3">
    <name type="scientific">Plasmopara halstedii</name>
    <name type="common">Downy mildew of sunflower</name>
    <dbReference type="NCBI Taxonomy" id="4781"/>
    <lineage>
        <taxon>Eukaryota</taxon>
        <taxon>Sar</taxon>
        <taxon>Stramenopiles</taxon>
        <taxon>Oomycota</taxon>
        <taxon>Peronosporomycetes</taxon>
        <taxon>Peronosporales</taxon>
        <taxon>Peronosporaceae</taxon>
        <taxon>Plasmopara</taxon>
    </lineage>
</organism>
<dbReference type="Pfam" id="PF04525">
    <property type="entry name" value="LOR"/>
    <property type="match status" value="1"/>
</dbReference>
<dbReference type="SUPFAM" id="SSF54518">
    <property type="entry name" value="Tubby C-terminal domain-like"/>
    <property type="match status" value="1"/>
</dbReference>
<dbReference type="InterPro" id="IPR025659">
    <property type="entry name" value="Tubby-like_C"/>
</dbReference>
<dbReference type="GeneID" id="36397177"/>
<evidence type="ECO:0000313" key="3">
    <source>
        <dbReference type="Proteomes" id="UP000054928"/>
    </source>
</evidence>
<proteinExistence type="inferred from homology"/>
<dbReference type="InterPro" id="IPR038595">
    <property type="entry name" value="LOR_sf"/>
</dbReference>
<dbReference type="STRING" id="4781.A0A0P1AWK0"/>
<dbReference type="Gene3D" id="2.40.160.200">
    <property type="entry name" value="LURP1-related"/>
    <property type="match status" value="1"/>
</dbReference>
<dbReference type="InterPro" id="IPR007612">
    <property type="entry name" value="LOR"/>
</dbReference>
<keyword evidence="3" id="KW-1185">Reference proteome</keyword>
<evidence type="ECO:0000313" key="2">
    <source>
        <dbReference type="EMBL" id="CEG45849.1"/>
    </source>
</evidence>
<dbReference type="OrthoDB" id="101217at2759"/>
<sequence>MGCVSSTARSEVPEVQQVVPTKGDFCAKSITTLRLRDHFWDFSNDEDFVICDAEWNEEVFRIRGTTSTMKTLRDPLRTPLVHIKRDLIASEPTYNVFDARPSATKLFCIKALPELKLEFQNPTTGKKCRIGLTGNWAKREASFWMVQGSKGSRTTIGRVFRPAGSRSSAATTRDSFSSNIKPNEEYLLAITVGIDMTLMVLVCIALEQAYSDTW</sequence>
<comment type="similarity">
    <text evidence="1">Belongs to the LOR family.</text>
</comment>
<dbReference type="RefSeq" id="XP_024582218.1">
    <property type="nucleotide sequence ID" value="XM_024716639.1"/>
</dbReference>